<name>A0AA86MD85_9CAUD</name>
<accession>A0AA86MD85</accession>
<proteinExistence type="predicted"/>
<evidence type="ECO:0000313" key="1">
    <source>
        <dbReference type="EMBL" id="BES79793.1"/>
    </source>
</evidence>
<protein>
    <submittedName>
        <fullName evidence="1">Structural protein</fullName>
    </submittedName>
</protein>
<dbReference type="EMBL" id="LC779065">
    <property type="protein sequence ID" value="BES79793.1"/>
    <property type="molecule type" value="Genomic_DNA"/>
</dbReference>
<dbReference type="Proteomes" id="UP001304813">
    <property type="component" value="Segment"/>
</dbReference>
<reference evidence="1 2" key="1">
    <citation type="submission" date="2023-09" db="EMBL/GenBank/DDBJ databases">
        <title>Analysis of phage genome (vB_Yru_GN1) of the bacterium (Yersinia ruckeri).</title>
        <authorList>
            <person name="Ganjoor M.S."/>
            <person name="Bouzari M."/>
            <person name="Soleimani-Delfan A."/>
        </authorList>
    </citation>
    <scope>NUCLEOTIDE SEQUENCE [LARGE SCALE GENOMIC DNA]</scope>
    <source>
        <strain evidence="2">vB_Yru_GN1</strain>
    </source>
</reference>
<evidence type="ECO:0000313" key="2">
    <source>
        <dbReference type="Proteomes" id="UP001304813"/>
    </source>
</evidence>
<sequence>MSRISQLNKKFEAADESSLNSPYDQKLLDQVQNHFGWKVQDLVFQSKSLSDPELISMFKQFSLVPTFDEPVPQNIKDDEYQFEYSVDADGENVIQVSSWIFHDDDENYYLMLMDRGDSETEEVRTAIYYVGR</sequence>
<keyword evidence="2" id="KW-1185">Reference proteome</keyword>
<organism evidence="1 2">
    <name type="scientific">Yersinia phage vB_Yru_GN1</name>
    <dbReference type="NCBI Taxonomy" id="3074381"/>
    <lineage>
        <taxon>Viruses</taxon>
        <taxon>Duplodnaviria</taxon>
        <taxon>Heunggongvirae</taxon>
        <taxon>Uroviricota</taxon>
        <taxon>Caudoviricetes</taxon>
        <taxon>Caudoviricetes incertae sedis</taxon>
        <taxon>Sepahanvirus</taxon>
        <taxon>Sepahanvirus vB-Yru-GN1</taxon>
    </lineage>
</organism>